<comment type="caution">
    <text evidence="1">The sequence shown here is derived from an EMBL/GenBank/DDBJ whole genome shotgun (WGS) entry which is preliminary data.</text>
</comment>
<organism evidence="1 2">
    <name type="scientific">Okeania hirsuta</name>
    <dbReference type="NCBI Taxonomy" id="1458930"/>
    <lineage>
        <taxon>Bacteria</taxon>
        <taxon>Bacillati</taxon>
        <taxon>Cyanobacteriota</taxon>
        <taxon>Cyanophyceae</taxon>
        <taxon>Oscillatoriophycideae</taxon>
        <taxon>Oscillatoriales</taxon>
        <taxon>Microcoleaceae</taxon>
        <taxon>Okeania</taxon>
    </lineage>
</organism>
<dbReference type="RefSeq" id="WP_124155426.1">
    <property type="nucleotide sequence ID" value="NZ_CAWOLW010000139.1"/>
</dbReference>
<proteinExistence type="predicted"/>
<dbReference type="Pfam" id="PF01547">
    <property type="entry name" value="SBP_bac_1"/>
    <property type="match status" value="1"/>
</dbReference>
<dbReference type="Gene3D" id="3.40.190.10">
    <property type="entry name" value="Periplasmic binding protein-like II"/>
    <property type="match status" value="2"/>
</dbReference>
<dbReference type="Proteomes" id="UP000269154">
    <property type="component" value="Unassembled WGS sequence"/>
</dbReference>
<sequence>MKRRDVLRLGTSAALGWSATYALKACSRFSSSSSVKLSLEETRGSESASVIGTDAYHFLKDVAKTFSGMTLRLITEDVPSAQVAWELVQKEFIPLTGIKVQWELLPLELVLGRIEQDIARETGIYDIMYCDRDWVGRLANIGIDPRALLENSELQYPNYNFEDFFPSLVANMASYQGRLIAIPYDIPIFIMFYRRDIFEELGLSVPTTMTDYLATAQVINEAKKPQVYGTAGQWKAGHNSLLCNMTAWLWSHGGSFYHADGTPAINDEWAIAGPMAGRFIMRMERQPLMTSGRSLEWNIYWINDNMLLLKP</sequence>
<protein>
    <submittedName>
        <fullName evidence="1">Extracellular solute-binding protein</fullName>
    </submittedName>
</protein>
<keyword evidence="2" id="KW-1185">Reference proteome</keyword>
<gene>
    <name evidence="1" type="ORF">D5R40_26230</name>
</gene>
<evidence type="ECO:0000313" key="2">
    <source>
        <dbReference type="Proteomes" id="UP000269154"/>
    </source>
</evidence>
<reference evidence="1 2" key="1">
    <citation type="journal article" date="2018" name="ACS Chem. Biol.">
        <title>Ketoreductase domain dysfunction expands chemodiversity: malyngamide biosynthesis in the cyanobacterium Okeania hirsuta.</title>
        <authorList>
            <person name="Moss N.A."/>
            <person name="Leao T."/>
            <person name="Rankin M."/>
            <person name="McCullough T.M."/>
            <person name="Qu P."/>
            <person name="Korobeynikov A."/>
            <person name="Smith J.L."/>
            <person name="Gerwick L."/>
            <person name="Gerwick W.H."/>
        </authorList>
    </citation>
    <scope>NUCLEOTIDE SEQUENCE [LARGE SCALE GENOMIC DNA]</scope>
    <source>
        <strain evidence="1 2">PAB10Feb10-1</strain>
    </source>
</reference>
<dbReference type="EMBL" id="RCBY01000223">
    <property type="protein sequence ID" value="RQH27982.1"/>
    <property type="molecule type" value="Genomic_DNA"/>
</dbReference>
<dbReference type="InterPro" id="IPR006059">
    <property type="entry name" value="SBP"/>
</dbReference>
<dbReference type="SUPFAM" id="SSF53850">
    <property type="entry name" value="Periplasmic binding protein-like II"/>
    <property type="match status" value="1"/>
</dbReference>
<dbReference type="PANTHER" id="PTHR43649">
    <property type="entry name" value="ARABINOSE-BINDING PROTEIN-RELATED"/>
    <property type="match status" value="1"/>
</dbReference>
<evidence type="ECO:0000313" key="1">
    <source>
        <dbReference type="EMBL" id="RQH27982.1"/>
    </source>
</evidence>
<name>A0A3N6P295_9CYAN</name>
<accession>A0A3N6P295</accession>
<dbReference type="PANTHER" id="PTHR43649:SF12">
    <property type="entry name" value="DIACETYLCHITOBIOSE BINDING PROTEIN DASA"/>
    <property type="match status" value="1"/>
</dbReference>
<dbReference type="OrthoDB" id="9798191at2"/>
<dbReference type="AlphaFoldDB" id="A0A3N6P295"/>
<dbReference type="InterPro" id="IPR050490">
    <property type="entry name" value="Bact_solute-bd_prot1"/>
</dbReference>